<organism evidence="4 5">
    <name type="scientific">Rubritalea squalenifaciens DSM 18772</name>
    <dbReference type="NCBI Taxonomy" id="1123071"/>
    <lineage>
        <taxon>Bacteria</taxon>
        <taxon>Pseudomonadati</taxon>
        <taxon>Verrucomicrobiota</taxon>
        <taxon>Verrucomicrobiia</taxon>
        <taxon>Verrucomicrobiales</taxon>
        <taxon>Rubritaleaceae</taxon>
        <taxon>Rubritalea</taxon>
    </lineage>
</organism>
<keyword evidence="5" id="KW-1185">Reference proteome</keyword>
<dbReference type="InterPro" id="IPR011051">
    <property type="entry name" value="RmlC_Cupin_sf"/>
</dbReference>
<dbReference type="HAMAP" id="MF_01537">
    <property type="entry name" value="Nucleos_phosphorylase_PpnP"/>
    <property type="match status" value="1"/>
</dbReference>
<evidence type="ECO:0000313" key="4">
    <source>
        <dbReference type="EMBL" id="SHJ98288.1"/>
    </source>
</evidence>
<dbReference type="OrthoDB" id="9793848at2"/>
<dbReference type="InterPro" id="IPR009664">
    <property type="entry name" value="Ppnp"/>
</dbReference>
<dbReference type="CDD" id="cd20296">
    <property type="entry name" value="cupin_PpnP-like"/>
    <property type="match status" value="1"/>
</dbReference>
<comment type="function">
    <text evidence="3">Catalyzes the phosphorolysis of diverse nucleosides, yielding D-ribose 1-phosphate and the respective free bases. Can use uridine, adenosine, guanosine, cytidine, thymidine, inosine and xanthosine as substrates. Also catalyzes the reverse reactions.</text>
</comment>
<evidence type="ECO:0000256" key="1">
    <source>
        <dbReference type="ARBA" id="ARBA00022676"/>
    </source>
</evidence>
<dbReference type="EMBL" id="FQYR01000005">
    <property type="protein sequence ID" value="SHJ98288.1"/>
    <property type="molecule type" value="Genomic_DNA"/>
</dbReference>
<protein>
    <recommendedName>
        <fullName evidence="3">Pyrimidine/purine nucleoside phosphorylase</fullName>
        <ecNumber evidence="3">2.4.2.1</ecNumber>
        <ecNumber evidence="3">2.4.2.2</ecNumber>
    </recommendedName>
    <alternativeName>
        <fullName evidence="3">Adenosine phosphorylase</fullName>
    </alternativeName>
    <alternativeName>
        <fullName evidence="3">Cytidine phosphorylase</fullName>
    </alternativeName>
    <alternativeName>
        <fullName evidence="3">Guanosine phosphorylase</fullName>
    </alternativeName>
    <alternativeName>
        <fullName evidence="3">Inosine phosphorylase</fullName>
    </alternativeName>
    <alternativeName>
        <fullName evidence="3">Thymidine phosphorylase</fullName>
    </alternativeName>
    <alternativeName>
        <fullName evidence="3">Uridine phosphorylase</fullName>
    </alternativeName>
    <alternativeName>
        <fullName evidence="3">Xanthosine phosphorylase</fullName>
    </alternativeName>
</protein>
<dbReference type="InterPro" id="IPR014710">
    <property type="entry name" value="RmlC-like_jellyroll"/>
</dbReference>
<dbReference type="Proteomes" id="UP000184510">
    <property type="component" value="Unassembled WGS sequence"/>
</dbReference>
<dbReference type="Gene3D" id="2.60.120.10">
    <property type="entry name" value="Jelly Rolls"/>
    <property type="match status" value="1"/>
</dbReference>
<dbReference type="EC" id="2.4.2.1" evidence="3"/>
<sequence>MDFNNVTAHAVGNVYFDGKVVSHKITMEDGSAKTMGVIQPGSYHFDTVAAERMDITAGECKVTLDGSEESSVYKAGEYFNVDANSGFTIEVAEGNGQYVCSYL</sequence>
<dbReference type="GO" id="GO:0004731">
    <property type="term" value="F:purine-nucleoside phosphorylase activity"/>
    <property type="evidence" value="ECO:0007669"/>
    <property type="project" value="UniProtKB-UniRule"/>
</dbReference>
<keyword evidence="2 3" id="KW-0808">Transferase</keyword>
<proteinExistence type="inferred from homology"/>
<dbReference type="InParanoid" id="A0A1M6NRN7"/>
<name>A0A1M6NRN7_9BACT</name>
<comment type="catalytic activity">
    <reaction evidence="3">
        <text>uridine + phosphate = alpha-D-ribose 1-phosphate + uracil</text>
        <dbReference type="Rhea" id="RHEA:24388"/>
        <dbReference type="ChEBI" id="CHEBI:16704"/>
        <dbReference type="ChEBI" id="CHEBI:17568"/>
        <dbReference type="ChEBI" id="CHEBI:43474"/>
        <dbReference type="ChEBI" id="CHEBI:57720"/>
        <dbReference type="EC" id="2.4.2.2"/>
    </reaction>
</comment>
<comment type="catalytic activity">
    <reaction evidence="3">
        <text>a purine D-ribonucleoside + phosphate = a purine nucleobase + alpha-D-ribose 1-phosphate</text>
        <dbReference type="Rhea" id="RHEA:19805"/>
        <dbReference type="ChEBI" id="CHEBI:26386"/>
        <dbReference type="ChEBI" id="CHEBI:43474"/>
        <dbReference type="ChEBI" id="CHEBI:57720"/>
        <dbReference type="ChEBI" id="CHEBI:142355"/>
        <dbReference type="EC" id="2.4.2.1"/>
    </reaction>
</comment>
<dbReference type="GO" id="GO:0047975">
    <property type="term" value="F:guanosine phosphorylase activity"/>
    <property type="evidence" value="ECO:0007669"/>
    <property type="project" value="RHEA"/>
</dbReference>
<keyword evidence="1 3" id="KW-0328">Glycosyltransferase</keyword>
<dbReference type="GO" id="GO:0005829">
    <property type="term" value="C:cytosol"/>
    <property type="evidence" value="ECO:0007669"/>
    <property type="project" value="TreeGrafter"/>
</dbReference>
<dbReference type="Pfam" id="PF06865">
    <property type="entry name" value="Ppnp"/>
    <property type="match status" value="1"/>
</dbReference>
<dbReference type="AlphaFoldDB" id="A0A1M6NRN7"/>
<comment type="catalytic activity">
    <reaction evidence="3">
        <text>xanthosine + phosphate = alpha-D-ribose 1-phosphate + xanthine</text>
        <dbReference type="Rhea" id="RHEA:27638"/>
        <dbReference type="ChEBI" id="CHEBI:17712"/>
        <dbReference type="ChEBI" id="CHEBI:18107"/>
        <dbReference type="ChEBI" id="CHEBI:43474"/>
        <dbReference type="ChEBI" id="CHEBI:57720"/>
        <dbReference type="EC" id="2.4.2.1"/>
    </reaction>
</comment>
<dbReference type="GO" id="GO:0004850">
    <property type="term" value="F:uridine phosphorylase activity"/>
    <property type="evidence" value="ECO:0007669"/>
    <property type="project" value="RHEA"/>
</dbReference>
<gene>
    <name evidence="3" type="primary">ppnP</name>
    <name evidence="4" type="ORF">SAMN02745181_2942</name>
</gene>
<accession>A0A1M6NRN7</accession>
<dbReference type="FunCoup" id="A0A1M6NRN7">
    <property type="interactions" value="54"/>
</dbReference>
<dbReference type="RefSeq" id="WP_143184511.1">
    <property type="nucleotide sequence ID" value="NZ_FQYR01000005.1"/>
</dbReference>
<comment type="catalytic activity">
    <reaction evidence="3">
        <text>inosine + phosphate = alpha-D-ribose 1-phosphate + hypoxanthine</text>
        <dbReference type="Rhea" id="RHEA:27646"/>
        <dbReference type="ChEBI" id="CHEBI:17368"/>
        <dbReference type="ChEBI" id="CHEBI:17596"/>
        <dbReference type="ChEBI" id="CHEBI:43474"/>
        <dbReference type="ChEBI" id="CHEBI:57720"/>
        <dbReference type="EC" id="2.4.2.1"/>
    </reaction>
</comment>
<comment type="similarity">
    <text evidence="3">Belongs to the nucleoside phosphorylase PpnP family.</text>
</comment>
<evidence type="ECO:0000256" key="3">
    <source>
        <dbReference type="HAMAP-Rule" id="MF_01537"/>
    </source>
</evidence>
<dbReference type="STRING" id="1123071.SAMN02745181_2942"/>
<evidence type="ECO:0000313" key="5">
    <source>
        <dbReference type="Proteomes" id="UP000184510"/>
    </source>
</evidence>
<dbReference type="EC" id="2.4.2.2" evidence="3"/>
<comment type="catalytic activity">
    <reaction evidence="3">
        <text>thymidine + phosphate = 2-deoxy-alpha-D-ribose 1-phosphate + thymine</text>
        <dbReference type="Rhea" id="RHEA:16037"/>
        <dbReference type="ChEBI" id="CHEBI:17748"/>
        <dbReference type="ChEBI" id="CHEBI:17821"/>
        <dbReference type="ChEBI" id="CHEBI:43474"/>
        <dbReference type="ChEBI" id="CHEBI:57259"/>
        <dbReference type="EC" id="2.4.2.2"/>
    </reaction>
</comment>
<dbReference type="PANTHER" id="PTHR36540">
    <property type="entry name" value="PYRIMIDINE/PURINE NUCLEOSIDE PHOSPHORYLASE"/>
    <property type="match status" value="1"/>
</dbReference>
<evidence type="ECO:0000256" key="2">
    <source>
        <dbReference type="ARBA" id="ARBA00022679"/>
    </source>
</evidence>
<dbReference type="SUPFAM" id="SSF51182">
    <property type="entry name" value="RmlC-like cupins"/>
    <property type="match status" value="1"/>
</dbReference>
<comment type="catalytic activity">
    <reaction evidence="3">
        <text>adenosine + phosphate = alpha-D-ribose 1-phosphate + adenine</text>
        <dbReference type="Rhea" id="RHEA:27642"/>
        <dbReference type="ChEBI" id="CHEBI:16335"/>
        <dbReference type="ChEBI" id="CHEBI:16708"/>
        <dbReference type="ChEBI" id="CHEBI:43474"/>
        <dbReference type="ChEBI" id="CHEBI:57720"/>
        <dbReference type="EC" id="2.4.2.1"/>
    </reaction>
</comment>
<dbReference type="PANTHER" id="PTHR36540:SF1">
    <property type="entry name" value="PYRIMIDINE_PURINE NUCLEOSIDE PHOSPHORYLASE"/>
    <property type="match status" value="1"/>
</dbReference>
<comment type="catalytic activity">
    <reaction evidence="3">
        <text>guanosine + phosphate = alpha-D-ribose 1-phosphate + guanine</text>
        <dbReference type="Rhea" id="RHEA:13233"/>
        <dbReference type="ChEBI" id="CHEBI:16235"/>
        <dbReference type="ChEBI" id="CHEBI:16750"/>
        <dbReference type="ChEBI" id="CHEBI:43474"/>
        <dbReference type="ChEBI" id="CHEBI:57720"/>
        <dbReference type="EC" id="2.4.2.1"/>
    </reaction>
</comment>
<reference evidence="4 5" key="1">
    <citation type="submission" date="2016-11" db="EMBL/GenBank/DDBJ databases">
        <authorList>
            <person name="Jaros S."/>
            <person name="Januszkiewicz K."/>
            <person name="Wedrychowicz H."/>
        </authorList>
    </citation>
    <scope>NUCLEOTIDE SEQUENCE [LARGE SCALE GENOMIC DNA]</scope>
    <source>
        <strain evidence="4 5">DSM 18772</strain>
    </source>
</reference>
<dbReference type="GO" id="GO:0009032">
    <property type="term" value="F:thymidine phosphorylase activity"/>
    <property type="evidence" value="ECO:0007669"/>
    <property type="project" value="RHEA"/>
</dbReference>
<comment type="catalytic activity">
    <reaction evidence="3">
        <text>cytidine + phosphate = cytosine + alpha-D-ribose 1-phosphate</text>
        <dbReference type="Rhea" id="RHEA:52540"/>
        <dbReference type="ChEBI" id="CHEBI:16040"/>
        <dbReference type="ChEBI" id="CHEBI:17562"/>
        <dbReference type="ChEBI" id="CHEBI:43474"/>
        <dbReference type="ChEBI" id="CHEBI:57720"/>
        <dbReference type="EC" id="2.4.2.2"/>
    </reaction>
</comment>